<dbReference type="EMBL" id="JAAMPC010000005">
    <property type="protein sequence ID" value="KAG2310651.1"/>
    <property type="molecule type" value="Genomic_DNA"/>
</dbReference>
<dbReference type="GO" id="GO:1900034">
    <property type="term" value="P:regulation of cellular response to heat"/>
    <property type="evidence" value="ECO:0007669"/>
    <property type="project" value="InterPro"/>
</dbReference>
<keyword evidence="3" id="KW-1185">Reference proteome</keyword>
<feature type="compositionally biased region" description="Basic residues" evidence="1">
    <location>
        <begin position="77"/>
        <end position="88"/>
    </location>
</feature>
<protein>
    <submittedName>
        <fullName evidence="2">Uncharacterized protein</fullName>
    </submittedName>
</protein>
<gene>
    <name evidence="2" type="ORF">Bca52824_022208</name>
</gene>
<dbReference type="Proteomes" id="UP000886595">
    <property type="component" value="Unassembled WGS sequence"/>
</dbReference>
<dbReference type="PANTHER" id="PTHR33704:SF1">
    <property type="entry name" value="PROTEIN HEAT INTOLERANT 4-RELATED"/>
    <property type="match status" value="1"/>
</dbReference>
<dbReference type="OrthoDB" id="20554at2759"/>
<feature type="compositionally biased region" description="Acidic residues" evidence="1">
    <location>
        <begin position="14"/>
        <end position="23"/>
    </location>
</feature>
<dbReference type="InterPro" id="IPR039313">
    <property type="entry name" value="HIT4"/>
</dbReference>
<organism evidence="2 3">
    <name type="scientific">Brassica carinata</name>
    <name type="common">Ethiopian mustard</name>
    <name type="synonym">Abyssinian cabbage</name>
    <dbReference type="NCBI Taxonomy" id="52824"/>
    <lineage>
        <taxon>Eukaryota</taxon>
        <taxon>Viridiplantae</taxon>
        <taxon>Streptophyta</taxon>
        <taxon>Embryophyta</taxon>
        <taxon>Tracheophyta</taxon>
        <taxon>Spermatophyta</taxon>
        <taxon>Magnoliopsida</taxon>
        <taxon>eudicotyledons</taxon>
        <taxon>Gunneridae</taxon>
        <taxon>Pentapetalae</taxon>
        <taxon>rosids</taxon>
        <taxon>malvids</taxon>
        <taxon>Brassicales</taxon>
        <taxon>Brassicaceae</taxon>
        <taxon>Brassiceae</taxon>
        <taxon>Brassica</taxon>
    </lineage>
</organism>
<feature type="compositionally biased region" description="Basic and acidic residues" evidence="1">
    <location>
        <begin position="66"/>
        <end position="76"/>
    </location>
</feature>
<sequence length="398" mass="46525">MRKGAMGKTQSDEVMIESFEEETQLQGDEVKDASPSQQQEEDTGEVVNEDEKKPARRGGRKRKRDTKKETEKDDHVKKHAPTAKKARPTKVEPEYLEEKRNLEDLWKAAFPVGTEWEVLDQLYDFNWDFKHLEEALEEGGMLYGKKVFVFVNTEPQWISYKGGASKIVWLPTVFAIESPFPPSDKLAVTSVQSATESIIPMKQMKMEWVPYIPYEKRDRQIDRMKFEIFILACTQRRSALKHLKEERFKKFNYCLPYFYDPFKEDELENSTEVKIVFPSDEPVSFLSCDYECVGSGKWIFVHLSQAFSDDLIEAEELFADQKDEFKVFVKEHVRAARRARQEAKAARLKAIEEMSEETKLAFQSIKFYKFYPQPSPDISGVIQSPKINRYYRNAHQVL</sequence>
<evidence type="ECO:0000313" key="2">
    <source>
        <dbReference type="EMBL" id="KAG2310651.1"/>
    </source>
</evidence>
<evidence type="ECO:0000256" key="1">
    <source>
        <dbReference type="SAM" id="MobiDB-lite"/>
    </source>
</evidence>
<feature type="compositionally biased region" description="Basic residues" evidence="1">
    <location>
        <begin position="54"/>
        <end position="65"/>
    </location>
</feature>
<evidence type="ECO:0000313" key="3">
    <source>
        <dbReference type="Proteomes" id="UP000886595"/>
    </source>
</evidence>
<reference evidence="2 3" key="1">
    <citation type="submission" date="2020-02" db="EMBL/GenBank/DDBJ databases">
        <authorList>
            <person name="Ma Q."/>
            <person name="Huang Y."/>
            <person name="Song X."/>
            <person name="Pei D."/>
        </authorList>
    </citation>
    <scope>NUCLEOTIDE SEQUENCE [LARGE SCALE GENOMIC DNA]</scope>
    <source>
        <strain evidence="2">Sxm20200214</strain>
        <tissue evidence="2">Leaf</tissue>
    </source>
</reference>
<dbReference type="AlphaFoldDB" id="A0A8X7VG51"/>
<comment type="caution">
    <text evidence="2">The sequence shown here is derived from an EMBL/GenBank/DDBJ whole genome shotgun (WGS) entry which is preliminary data.</text>
</comment>
<accession>A0A8X7VG51</accession>
<feature type="region of interest" description="Disordered" evidence="1">
    <location>
        <begin position="1"/>
        <end position="94"/>
    </location>
</feature>
<dbReference type="Gene3D" id="6.10.250.2770">
    <property type="match status" value="1"/>
</dbReference>
<feature type="compositionally biased region" description="Acidic residues" evidence="1">
    <location>
        <begin position="39"/>
        <end position="48"/>
    </location>
</feature>
<dbReference type="PANTHER" id="PTHR33704">
    <property type="entry name" value="PROTEIN HEAT INTOLERANT 4-RELATED"/>
    <property type="match status" value="1"/>
</dbReference>
<proteinExistence type="predicted"/>
<name>A0A8X7VG51_BRACI</name>